<organism evidence="1">
    <name type="scientific">Arundo donax</name>
    <name type="common">Giant reed</name>
    <name type="synonym">Donax arundinaceus</name>
    <dbReference type="NCBI Taxonomy" id="35708"/>
    <lineage>
        <taxon>Eukaryota</taxon>
        <taxon>Viridiplantae</taxon>
        <taxon>Streptophyta</taxon>
        <taxon>Embryophyta</taxon>
        <taxon>Tracheophyta</taxon>
        <taxon>Spermatophyta</taxon>
        <taxon>Magnoliopsida</taxon>
        <taxon>Liliopsida</taxon>
        <taxon>Poales</taxon>
        <taxon>Poaceae</taxon>
        <taxon>PACMAD clade</taxon>
        <taxon>Arundinoideae</taxon>
        <taxon>Arundineae</taxon>
        <taxon>Arundo</taxon>
    </lineage>
</organism>
<reference evidence="1" key="2">
    <citation type="journal article" date="2015" name="Data Brief">
        <title>Shoot transcriptome of the giant reed, Arundo donax.</title>
        <authorList>
            <person name="Barrero R.A."/>
            <person name="Guerrero F.D."/>
            <person name="Moolhuijzen P."/>
            <person name="Goolsby J.A."/>
            <person name="Tidwell J."/>
            <person name="Bellgard S.E."/>
            <person name="Bellgard M.I."/>
        </authorList>
    </citation>
    <scope>NUCLEOTIDE SEQUENCE</scope>
    <source>
        <tissue evidence="1">Shoot tissue taken approximately 20 cm above the soil surface</tissue>
    </source>
</reference>
<evidence type="ECO:0000313" key="1">
    <source>
        <dbReference type="EMBL" id="JAD75853.1"/>
    </source>
</evidence>
<protein>
    <submittedName>
        <fullName evidence="1">Uncharacterized protein</fullName>
    </submittedName>
</protein>
<proteinExistence type="predicted"/>
<dbReference type="AlphaFoldDB" id="A0A0A9CN25"/>
<sequence>MIHTEQAGRLVLVLRGNEPTKSTQLRLGLILITPVRTLLGLV</sequence>
<name>A0A0A9CN25_ARUDO</name>
<reference evidence="1" key="1">
    <citation type="submission" date="2014-09" db="EMBL/GenBank/DDBJ databases">
        <authorList>
            <person name="Magalhaes I.L.F."/>
            <person name="Oliveira U."/>
            <person name="Santos F.R."/>
            <person name="Vidigal T.H.D.A."/>
            <person name="Brescovit A.D."/>
            <person name="Santos A.J."/>
        </authorList>
    </citation>
    <scope>NUCLEOTIDE SEQUENCE</scope>
    <source>
        <tissue evidence="1">Shoot tissue taken approximately 20 cm above the soil surface</tissue>
    </source>
</reference>
<accession>A0A0A9CN25</accession>
<dbReference type="EMBL" id="GBRH01222042">
    <property type="protein sequence ID" value="JAD75853.1"/>
    <property type="molecule type" value="Transcribed_RNA"/>
</dbReference>